<protein>
    <submittedName>
        <fullName evidence="3">Outer membrane biogenesis protein BamB</fullName>
    </submittedName>
</protein>
<keyword evidence="1" id="KW-0732">Signal</keyword>
<gene>
    <name evidence="3" type="ORF">Pla52o_17090</name>
</gene>
<evidence type="ECO:0000313" key="4">
    <source>
        <dbReference type="Proteomes" id="UP000316304"/>
    </source>
</evidence>
<name>A0A5C6CLS6_9BACT</name>
<dbReference type="EMBL" id="SJPT01000002">
    <property type="protein sequence ID" value="TWU25408.1"/>
    <property type="molecule type" value="Genomic_DNA"/>
</dbReference>
<evidence type="ECO:0000259" key="2">
    <source>
        <dbReference type="Pfam" id="PF13360"/>
    </source>
</evidence>
<dbReference type="SUPFAM" id="SSF50998">
    <property type="entry name" value="Quinoprotein alcohol dehydrogenase-like"/>
    <property type="match status" value="1"/>
</dbReference>
<dbReference type="InterPro" id="IPR011047">
    <property type="entry name" value="Quinoprotein_ADH-like_sf"/>
</dbReference>
<sequence length="450" mass="49865" precursor="true">MIISQHARSLKSFTLMFAFALPALSALAVENWPQFRGHDATGVVDDPGQLPDTWSATENVAWKTDIPGRGWSSPIVWGDRVFVTTVVNLGEAETPKKGLYFGGNRPEPPSSEHEWIVMCLDLKDGGTLWRKQVRKATPQSSIHLKNSLASETPVTDGEHVYVLFGGVGIYCFDMQGNEVWMRDIAPRKTRYGWGTAASPVLHGDRLYVVNDNEEESYLQAFDKHTGQSIWRTERDEKSNWSTPFIWNNELRTEIVTLGSGQVRSYDLDGHLLWSLTGMSTITIATPYQYRGLLYLSSGYVGDPYRPLYAIRPGGKGDISLEGTETSNASIVWSQPTAAPYNPSTLAYDGIVYVLYDRGLFAAYDAVDGSEIYSKKRIPQGGGYTASPWAYDGKVFCLNEDGKTTMIKAGNEFEVIGSNELSDDDMGMASPAIAGDRLLIRTASRIYCIQN</sequence>
<dbReference type="InterPro" id="IPR002372">
    <property type="entry name" value="PQQ_rpt_dom"/>
</dbReference>
<proteinExistence type="predicted"/>
<feature type="signal peptide" evidence="1">
    <location>
        <begin position="1"/>
        <end position="28"/>
    </location>
</feature>
<accession>A0A5C6CLS6</accession>
<evidence type="ECO:0000256" key="1">
    <source>
        <dbReference type="SAM" id="SignalP"/>
    </source>
</evidence>
<dbReference type="AlphaFoldDB" id="A0A5C6CLS6"/>
<organism evidence="3 4">
    <name type="scientific">Novipirellula galeiformis</name>
    <dbReference type="NCBI Taxonomy" id="2528004"/>
    <lineage>
        <taxon>Bacteria</taxon>
        <taxon>Pseudomonadati</taxon>
        <taxon>Planctomycetota</taxon>
        <taxon>Planctomycetia</taxon>
        <taxon>Pirellulales</taxon>
        <taxon>Pirellulaceae</taxon>
        <taxon>Novipirellula</taxon>
    </lineage>
</organism>
<feature type="domain" description="Pyrrolo-quinoline quinone repeat" evidence="2">
    <location>
        <begin position="116"/>
        <end position="276"/>
    </location>
</feature>
<dbReference type="Gene3D" id="2.40.128.630">
    <property type="match status" value="1"/>
</dbReference>
<reference evidence="3 4" key="1">
    <citation type="submission" date="2019-02" db="EMBL/GenBank/DDBJ databases">
        <title>Deep-cultivation of Planctomycetes and their phenomic and genomic characterization uncovers novel biology.</title>
        <authorList>
            <person name="Wiegand S."/>
            <person name="Jogler M."/>
            <person name="Boedeker C."/>
            <person name="Pinto D."/>
            <person name="Vollmers J."/>
            <person name="Rivas-Marin E."/>
            <person name="Kohn T."/>
            <person name="Peeters S.H."/>
            <person name="Heuer A."/>
            <person name="Rast P."/>
            <person name="Oberbeckmann S."/>
            <person name="Bunk B."/>
            <person name="Jeske O."/>
            <person name="Meyerdierks A."/>
            <person name="Storesund J.E."/>
            <person name="Kallscheuer N."/>
            <person name="Luecker S."/>
            <person name="Lage O.M."/>
            <person name="Pohl T."/>
            <person name="Merkel B.J."/>
            <person name="Hornburger P."/>
            <person name="Mueller R.-W."/>
            <person name="Bruemmer F."/>
            <person name="Labrenz M."/>
            <person name="Spormann A.M."/>
            <person name="Op Den Camp H."/>
            <person name="Overmann J."/>
            <person name="Amann R."/>
            <person name="Jetten M.S.M."/>
            <person name="Mascher T."/>
            <person name="Medema M.H."/>
            <person name="Devos D.P."/>
            <person name="Kaster A.-K."/>
            <person name="Ovreas L."/>
            <person name="Rohde M."/>
            <person name="Galperin M.Y."/>
            <person name="Jogler C."/>
        </authorList>
    </citation>
    <scope>NUCLEOTIDE SEQUENCE [LARGE SCALE GENOMIC DNA]</scope>
    <source>
        <strain evidence="3 4">Pla52o</strain>
    </source>
</reference>
<evidence type="ECO:0000313" key="3">
    <source>
        <dbReference type="EMBL" id="TWU25408.1"/>
    </source>
</evidence>
<dbReference type="Gene3D" id="2.130.10.10">
    <property type="entry name" value="YVTN repeat-like/Quinoprotein amine dehydrogenase"/>
    <property type="match status" value="1"/>
</dbReference>
<dbReference type="InterPro" id="IPR015943">
    <property type="entry name" value="WD40/YVTN_repeat-like_dom_sf"/>
</dbReference>
<feature type="domain" description="Pyrrolo-quinoline quinone repeat" evidence="2">
    <location>
        <begin position="324"/>
        <end position="441"/>
    </location>
</feature>
<dbReference type="PANTHER" id="PTHR34512">
    <property type="entry name" value="CELL SURFACE PROTEIN"/>
    <property type="match status" value="1"/>
</dbReference>
<dbReference type="Pfam" id="PF13360">
    <property type="entry name" value="PQQ_2"/>
    <property type="match status" value="2"/>
</dbReference>
<keyword evidence="4" id="KW-1185">Reference proteome</keyword>
<dbReference type="Proteomes" id="UP000316304">
    <property type="component" value="Unassembled WGS sequence"/>
</dbReference>
<comment type="caution">
    <text evidence="3">The sequence shown here is derived from an EMBL/GenBank/DDBJ whole genome shotgun (WGS) entry which is preliminary data.</text>
</comment>
<dbReference type="PANTHER" id="PTHR34512:SF30">
    <property type="entry name" value="OUTER MEMBRANE PROTEIN ASSEMBLY FACTOR BAMB"/>
    <property type="match status" value="1"/>
</dbReference>
<feature type="chain" id="PRO_5022852143" evidence="1">
    <location>
        <begin position="29"/>
        <end position="450"/>
    </location>
</feature>